<keyword evidence="3" id="KW-0812">Transmembrane</keyword>
<dbReference type="AlphaFoldDB" id="A0A0N1IC69"/>
<accession>A0A0N1IC69</accession>
<evidence type="ECO:0000256" key="4">
    <source>
        <dbReference type="ARBA" id="ARBA00022824"/>
    </source>
</evidence>
<proteinExistence type="predicted"/>
<dbReference type="GO" id="GO:0005789">
    <property type="term" value="C:endoplasmic reticulum membrane"/>
    <property type="evidence" value="ECO:0007669"/>
    <property type="project" value="UniProtKB-SubCell"/>
</dbReference>
<evidence type="ECO:0000313" key="9">
    <source>
        <dbReference type="Proteomes" id="UP000053240"/>
    </source>
</evidence>
<protein>
    <recommendedName>
        <fullName evidence="2">Seipin</fullName>
    </recommendedName>
</protein>
<organism evidence="8 9">
    <name type="scientific">Papilio machaon</name>
    <name type="common">Old World swallowtail butterfly</name>
    <dbReference type="NCBI Taxonomy" id="76193"/>
    <lineage>
        <taxon>Eukaryota</taxon>
        <taxon>Metazoa</taxon>
        <taxon>Ecdysozoa</taxon>
        <taxon>Arthropoda</taxon>
        <taxon>Hexapoda</taxon>
        <taxon>Insecta</taxon>
        <taxon>Pterygota</taxon>
        <taxon>Neoptera</taxon>
        <taxon>Endopterygota</taxon>
        <taxon>Lepidoptera</taxon>
        <taxon>Glossata</taxon>
        <taxon>Ditrysia</taxon>
        <taxon>Papilionoidea</taxon>
        <taxon>Papilionidae</taxon>
        <taxon>Papilioninae</taxon>
        <taxon>Papilio</taxon>
    </lineage>
</organism>
<evidence type="ECO:0000256" key="5">
    <source>
        <dbReference type="ARBA" id="ARBA00022989"/>
    </source>
</evidence>
<dbReference type="PANTHER" id="PTHR21212:SF0">
    <property type="entry name" value="SEIPIN"/>
    <property type="match status" value="1"/>
</dbReference>
<gene>
    <name evidence="8" type="ORF">RR48_00550</name>
</gene>
<keyword evidence="6" id="KW-0443">Lipid metabolism</keyword>
<evidence type="ECO:0000256" key="2">
    <source>
        <dbReference type="ARBA" id="ARBA00022064"/>
    </source>
</evidence>
<dbReference type="STRING" id="76193.A0A0N1IC69"/>
<dbReference type="PANTHER" id="PTHR21212">
    <property type="entry name" value="BERNARDINELLI-SEIP CONGENITAL LIPODYSTROPHY 2 HOMOLOG BSCL2 PROTEIN"/>
    <property type="match status" value="1"/>
</dbReference>
<keyword evidence="7" id="KW-0472">Membrane</keyword>
<keyword evidence="4" id="KW-0256">Endoplasmic reticulum</keyword>
<evidence type="ECO:0000256" key="3">
    <source>
        <dbReference type="ARBA" id="ARBA00022692"/>
    </source>
</evidence>
<sequence length="79" mass="9372">MLLSGLEEEKQQIHVELFSDFIDDPELSVTDAYVEVQSRYAQVYSCELHVQAHFSGLRYIMYYWPRFSALIGQYIYIIN</sequence>
<comment type="caution">
    <text evidence="8">The sequence shown here is derived from an EMBL/GenBank/DDBJ whole genome shotgun (WGS) entry which is preliminary data.</text>
</comment>
<reference evidence="8 9" key="1">
    <citation type="journal article" date="2015" name="Nat. Commun.">
        <title>Outbred genome sequencing and CRISPR/Cas9 gene editing in butterflies.</title>
        <authorList>
            <person name="Li X."/>
            <person name="Fan D."/>
            <person name="Zhang W."/>
            <person name="Liu G."/>
            <person name="Zhang L."/>
            <person name="Zhao L."/>
            <person name="Fang X."/>
            <person name="Chen L."/>
            <person name="Dong Y."/>
            <person name="Chen Y."/>
            <person name="Ding Y."/>
            <person name="Zhao R."/>
            <person name="Feng M."/>
            <person name="Zhu Y."/>
            <person name="Feng Y."/>
            <person name="Jiang X."/>
            <person name="Zhu D."/>
            <person name="Xiang H."/>
            <person name="Feng X."/>
            <person name="Li S."/>
            <person name="Wang J."/>
            <person name="Zhang G."/>
            <person name="Kronforst M.R."/>
            <person name="Wang W."/>
        </authorList>
    </citation>
    <scope>NUCLEOTIDE SEQUENCE [LARGE SCALE GENOMIC DNA]</scope>
    <source>
        <strain evidence="8">Ya'a_city_454_Pm</strain>
        <tissue evidence="8">Whole body</tissue>
    </source>
</reference>
<dbReference type="InParanoid" id="A0A0N1IC69"/>
<evidence type="ECO:0000256" key="7">
    <source>
        <dbReference type="ARBA" id="ARBA00023136"/>
    </source>
</evidence>
<keyword evidence="9" id="KW-1185">Reference proteome</keyword>
<dbReference type="GO" id="GO:0140042">
    <property type="term" value="P:lipid droplet formation"/>
    <property type="evidence" value="ECO:0007669"/>
    <property type="project" value="UniProtKB-ARBA"/>
</dbReference>
<dbReference type="GO" id="GO:0006629">
    <property type="term" value="P:lipid metabolic process"/>
    <property type="evidence" value="ECO:0007669"/>
    <property type="project" value="UniProtKB-KW"/>
</dbReference>
<dbReference type="InterPro" id="IPR009617">
    <property type="entry name" value="Seipin"/>
</dbReference>
<evidence type="ECO:0000256" key="6">
    <source>
        <dbReference type="ARBA" id="ARBA00023098"/>
    </source>
</evidence>
<dbReference type="EMBL" id="LADJ01011138">
    <property type="protein sequence ID" value="KPJ20968.1"/>
    <property type="molecule type" value="Genomic_DNA"/>
</dbReference>
<name>A0A0N1IC69_PAPMA</name>
<evidence type="ECO:0000313" key="8">
    <source>
        <dbReference type="EMBL" id="KPJ20968.1"/>
    </source>
</evidence>
<dbReference type="CDD" id="cd23995">
    <property type="entry name" value="Seipin_BSCL2_like"/>
    <property type="match status" value="1"/>
</dbReference>
<dbReference type="Pfam" id="PF06775">
    <property type="entry name" value="Seipin"/>
    <property type="match status" value="1"/>
</dbReference>
<evidence type="ECO:0000256" key="1">
    <source>
        <dbReference type="ARBA" id="ARBA00004477"/>
    </source>
</evidence>
<comment type="subcellular location">
    <subcellularLocation>
        <location evidence="1">Endoplasmic reticulum membrane</location>
        <topology evidence="1">Multi-pass membrane protein</topology>
    </subcellularLocation>
</comment>
<keyword evidence="5" id="KW-1133">Transmembrane helix</keyword>
<dbReference type="Proteomes" id="UP000053240">
    <property type="component" value="Unassembled WGS sequence"/>
</dbReference>